<feature type="DNA-binding region" description="H-T-H motif" evidence="4">
    <location>
        <begin position="31"/>
        <end position="50"/>
    </location>
</feature>
<comment type="caution">
    <text evidence="6">The sequence shown here is derived from an EMBL/GenBank/DDBJ whole genome shotgun (WGS) entry which is preliminary data.</text>
</comment>
<dbReference type="GO" id="GO:0003700">
    <property type="term" value="F:DNA-binding transcription factor activity"/>
    <property type="evidence" value="ECO:0007669"/>
    <property type="project" value="TreeGrafter"/>
</dbReference>
<dbReference type="PRINTS" id="PR00455">
    <property type="entry name" value="HTHTETR"/>
</dbReference>
<evidence type="ECO:0000256" key="4">
    <source>
        <dbReference type="PROSITE-ProRule" id="PRU00335"/>
    </source>
</evidence>
<dbReference type="AlphaFoldDB" id="A0A927RDC1"/>
<organism evidence="6 7">
    <name type="scientific">Actinopolymorpha pittospori</name>
    <dbReference type="NCBI Taxonomy" id="648752"/>
    <lineage>
        <taxon>Bacteria</taxon>
        <taxon>Bacillati</taxon>
        <taxon>Actinomycetota</taxon>
        <taxon>Actinomycetes</taxon>
        <taxon>Propionibacteriales</taxon>
        <taxon>Actinopolymorphaceae</taxon>
        <taxon>Actinopolymorpha</taxon>
    </lineage>
</organism>
<keyword evidence="1" id="KW-0805">Transcription regulation</keyword>
<protein>
    <submittedName>
        <fullName evidence="6">AcrR family transcriptional regulator</fullName>
    </submittedName>
</protein>
<accession>A0A927RDC1</accession>
<dbReference type="EMBL" id="JADBEM010000001">
    <property type="protein sequence ID" value="MBE1612227.1"/>
    <property type="molecule type" value="Genomic_DNA"/>
</dbReference>
<dbReference type="InterPro" id="IPR001647">
    <property type="entry name" value="HTH_TetR"/>
</dbReference>
<dbReference type="PANTHER" id="PTHR30055:SF234">
    <property type="entry name" value="HTH-TYPE TRANSCRIPTIONAL REGULATOR BETI"/>
    <property type="match status" value="1"/>
</dbReference>
<dbReference type="RefSeq" id="WP_192755315.1">
    <property type="nucleotide sequence ID" value="NZ_BAABJL010000005.1"/>
</dbReference>
<dbReference type="PROSITE" id="PS50977">
    <property type="entry name" value="HTH_TETR_2"/>
    <property type="match status" value="1"/>
</dbReference>
<dbReference type="SUPFAM" id="SSF48498">
    <property type="entry name" value="Tetracyclin repressor-like, C-terminal domain"/>
    <property type="match status" value="1"/>
</dbReference>
<name>A0A927RDC1_9ACTN</name>
<feature type="domain" description="HTH tetR-type" evidence="5">
    <location>
        <begin position="9"/>
        <end position="68"/>
    </location>
</feature>
<gene>
    <name evidence="6" type="ORF">HEB94_009075</name>
</gene>
<evidence type="ECO:0000259" key="5">
    <source>
        <dbReference type="PROSITE" id="PS50977"/>
    </source>
</evidence>
<reference evidence="6" key="1">
    <citation type="submission" date="2020-10" db="EMBL/GenBank/DDBJ databases">
        <title>Sequencing the genomes of 1000 actinobacteria strains.</title>
        <authorList>
            <person name="Klenk H.-P."/>
        </authorList>
    </citation>
    <scope>NUCLEOTIDE SEQUENCE</scope>
    <source>
        <strain evidence="6">DSM 45354</strain>
    </source>
</reference>
<dbReference type="InterPro" id="IPR009057">
    <property type="entry name" value="Homeodomain-like_sf"/>
</dbReference>
<keyword evidence="7" id="KW-1185">Reference proteome</keyword>
<dbReference type="InterPro" id="IPR050109">
    <property type="entry name" value="HTH-type_TetR-like_transc_reg"/>
</dbReference>
<keyword evidence="2 4" id="KW-0238">DNA-binding</keyword>
<evidence type="ECO:0000256" key="1">
    <source>
        <dbReference type="ARBA" id="ARBA00023015"/>
    </source>
</evidence>
<dbReference type="GO" id="GO:0000976">
    <property type="term" value="F:transcription cis-regulatory region binding"/>
    <property type="evidence" value="ECO:0007669"/>
    <property type="project" value="TreeGrafter"/>
</dbReference>
<evidence type="ECO:0000313" key="6">
    <source>
        <dbReference type="EMBL" id="MBE1612227.1"/>
    </source>
</evidence>
<dbReference type="PANTHER" id="PTHR30055">
    <property type="entry name" value="HTH-TYPE TRANSCRIPTIONAL REGULATOR RUTR"/>
    <property type="match status" value="1"/>
</dbReference>
<evidence type="ECO:0000256" key="2">
    <source>
        <dbReference type="ARBA" id="ARBA00023125"/>
    </source>
</evidence>
<evidence type="ECO:0000256" key="3">
    <source>
        <dbReference type="ARBA" id="ARBA00023163"/>
    </source>
</evidence>
<dbReference type="Gene3D" id="1.10.357.10">
    <property type="entry name" value="Tetracycline Repressor, domain 2"/>
    <property type="match status" value="1"/>
</dbReference>
<dbReference type="Pfam" id="PF00440">
    <property type="entry name" value="TetR_N"/>
    <property type="match status" value="1"/>
</dbReference>
<keyword evidence="3" id="KW-0804">Transcription</keyword>
<evidence type="ECO:0000313" key="7">
    <source>
        <dbReference type="Proteomes" id="UP000638648"/>
    </source>
</evidence>
<sequence length="194" mass="20763">MVRRPALHDRVVKGILDTAAIVLTERGETVSMAEIAEAAGVGRATLYRYFPNREALLQGLARAAFDELGARITEAELDAVPVREGVARLTRGFVTAGSKYAAIVQTGKKHLGEIEVEELDERITQPVRALLARGVADGTLRDDVPIDIQFEMFRGLLEKALQLVMRGQAGIEPASAAVVALFLDGTTKGAASPA</sequence>
<proteinExistence type="predicted"/>
<dbReference type="SUPFAM" id="SSF46689">
    <property type="entry name" value="Homeodomain-like"/>
    <property type="match status" value="1"/>
</dbReference>
<dbReference type="InterPro" id="IPR036271">
    <property type="entry name" value="Tet_transcr_reg_TetR-rel_C_sf"/>
</dbReference>
<dbReference type="Proteomes" id="UP000638648">
    <property type="component" value="Unassembled WGS sequence"/>
</dbReference>